<evidence type="ECO:0000313" key="5">
    <source>
        <dbReference type="Proteomes" id="UP000198870"/>
    </source>
</evidence>
<feature type="domain" description="Inactive transglutaminase fused to 7 transmembrane helices" evidence="2">
    <location>
        <begin position="24"/>
        <end position="179"/>
    </location>
</feature>
<feature type="transmembrane region" description="Helical" evidence="1">
    <location>
        <begin position="404"/>
        <end position="424"/>
    </location>
</feature>
<feature type="domain" description="7 transmembrane helices usually fused to an inactive transglutaminase" evidence="3">
    <location>
        <begin position="255"/>
        <end position="500"/>
    </location>
</feature>
<keyword evidence="5" id="KW-1185">Reference proteome</keyword>
<protein>
    <submittedName>
        <fullName evidence="4">Inactive transglutaminase fused to 7 transmembrane helices</fullName>
    </submittedName>
</protein>
<feature type="transmembrane region" description="Helical" evidence="1">
    <location>
        <begin position="311"/>
        <end position="329"/>
    </location>
</feature>
<dbReference type="InterPro" id="IPR025840">
    <property type="entry name" value="7TM_transglut"/>
</dbReference>
<keyword evidence="1 4" id="KW-0812">Transmembrane</keyword>
<dbReference type="RefSeq" id="WP_092215197.1">
    <property type="nucleotide sequence ID" value="NZ_FMUX01000027.1"/>
</dbReference>
<sequence length="504" mass="54737">MKQQIQIIAIVVVLIVVGVGAAVYKHVKLGFPFFPGDKERAWTVEATISFVADGGPVEVSVNRPDRSDTMVVLEKKSVTPGYVVSKKRGRAVWKGEDKHGPQKMFLRSTTYRRSGDEAAAHGKIKYPEAPVFNGPHELAADGIVSAAQGDNTSGEVVARAILKALNDPMNNNASLLLADADAYGGRVPLACGLMARAGVKARTLKGLNLDEAKRKQKLKSYIEVEDGSGFKLFNPRTAELENRDAFLAWQQNGESILEIVGGSGGEITFSVIADEIAAQKAAVQHGKYTGHVLIDFSIYSLPIAQQNTFKLLLLIPIGALIIVILRNLVGIETSGTFMPILIALVFLQVNLLAGLSLFVIIVGIGLILRYYLTSLNLLLVPRISAVLVFVILIYVAVSVVSIRMGIEAGLMVTFFPMIIIAWTIERMSVLWEEEGPKDVLIQGGGSLFSASMVYLVMRNRVVGHLTYSFPELLLVVLAAIIMIGSYSGYRLTELRRFEPLAGGE</sequence>
<keyword evidence="1" id="KW-0472">Membrane</keyword>
<feature type="transmembrane region" description="Helical" evidence="1">
    <location>
        <begin position="378"/>
        <end position="397"/>
    </location>
</feature>
<proteinExistence type="predicted"/>
<dbReference type="Pfam" id="PF14400">
    <property type="entry name" value="Transglut_i_TM"/>
    <property type="match status" value="1"/>
</dbReference>
<dbReference type="Proteomes" id="UP000198870">
    <property type="component" value="Unassembled WGS sequence"/>
</dbReference>
<dbReference type="STRING" id="419481.SAMN05216233_12733"/>
<evidence type="ECO:0000259" key="3">
    <source>
        <dbReference type="Pfam" id="PF14402"/>
    </source>
</evidence>
<evidence type="ECO:0000313" key="4">
    <source>
        <dbReference type="EMBL" id="SCY85481.1"/>
    </source>
</evidence>
<dbReference type="AlphaFoldDB" id="A0A1G5JC56"/>
<organism evidence="4 5">
    <name type="scientific">Desulfoluna spongiiphila</name>
    <dbReference type="NCBI Taxonomy" id="419481"/>
    <lineage>
        <taxon>Bacteria</taxon>
        <taxon>Pseudomonadati</taxon>
        <taxon>Thermodesulfobacteriota</taxon>
        <taxon>Desulfobacteria</taxon>
        <taxon>Desulfobacterales</taxon>
        <taxon>Desulfolunaceae</taxon>
        <taxon>Desulfoluna</taxon>
    </lineage>
</organism>
<feature type="transmembrane region" description="Helical" evidence="1">
    <location>
        <begin position="7"/>
        <end position="24"/>
    </location>
</feature>
<dbReference type="EMBL" id="FMUX01000027">
    <property type="protein sequence ID" value="SCY85481.1"/>
    <property type="molecule type" value="Genomic_DNA"/>
</dbReference>
<dbReference type="InterPro" id="IPR025838">
    <property type="entry name" value="Transglut_i_TM"/>
</dbReference>
<accession>A0A1G5JC56</accession>
<dbReference type="OrthoDB" id="253840at2"/>
<keyword evidence="1" id="KW-1133">Transmembrane helix</keyword>
<dbReference type="Pfam" id="PF14402">
    <property type="entry name" value="7TM_transglut"/>
    <property type="match status" value="1"/>
</dbReference>
<feature type="transmembrane region" description="Helical" evidence="1">
    <location>
        <begin position="439"/>
        <end position="457"/>
    </location>
</feature>
<feature type="transmembrane region" description="Helical" evidence="1">
    <location>
        <begin position="469"/>
        <end position="489"/>
    </location>
</feature>
<evidence type="ECO:0000259" key="2">
    <source>
        <dbReference type="Pfam" id="PF14400"/>
    </source>
</evidence>
<name>A0A1G5JC56_9BACT</name>
<evidence type="ECO:0000256" key="1">
    <source>
        <dbReference type="SAM" id="Phobius"/>
    </source>
</evidence>
<feature type="transmembrane region" description="Helical" evidence="1">
    <location>
        <begin position="341"/>
        <end position="372"/>
    </location>
</feature>
<gene>
    <name evidence="4" type="ORF">SAMN05216233_12733</name>
</gene>
<reference evidence="4 5" key="1">
    <citation type="submission" date="2016-10" db="EMBL/GenBank/DDBJ databases">
        <authorList>
            <person name="de Groot N.N."/>
        </authorList>
    </citation>
    <scope>NUCLEOTIDE SEQUENCE [LARGE SCALE GENOMIC DNA]</scope>
    <source>
        <strain evidence="4 5">AA1</strain>
    </source>
</reference>